<keyword evidence="3" id="KW-1185">Reference proteome</keyword>
<keyword evidence="1" id="KW-0472">Membrane</keyword>
<name>A0ABS2DII8_9BACI</name>
<evidence type="ECO:0000313" key="2">
    <source>
        <dbReference type="EMBL" id="MBM6618222.1"/>
    </source>
</evidence>
<gene>
    <name evidence="2" type="ORF">JR050_11185</name>
</gene>
<sequence>MGVKHFSCDKLALEEIRDALREAKREGLFVALVGDNRNVLGFGIVDDVNDATAELEFPGGSFLGPDFAAIPGISGLVNSVSISNSNGNGNDIGFEEVEFTVNLCCVCSVVSSESLFSLIILGIILGYIPIDN</sequence>
<reference evidence="2 3" key="1">
    <citation type="submission" date="2021-02" db="EMBL/GenBank/DDBJ databases">
        <title>Bacillus sp. RD4P76, an endophyte from a halophyte.</title>
        <authorList>
            <person name="Sun J.-Q."/>
        </authorList>
    </citation>
    <scope>NUCLEOTIDE SEQUENCE [LARGE SCALE GENOMIC DNA]</scope>
    <source>
        <strain evidence="2 3">RD4P76</strain>
    </source>
</reference>
<keyword evidence="1" id="KW-1133">Transmembrane helix</keyword>
<feature type="transmembrane region" description="Helical" evidence="1">
    <location>
        <begin position="114"/>
        <end position="130"/>
    </location>
</feature>
<dbReference type="RefSeq" id="WP_204203577.1">
    <property type="nucleotide sequence ID" value="NZ_JAFELM010000030.1"/>
</dbReference>
<evidence type="ECO:0000313" key="3">
    <source>
        <dbReference type="Proteomes" id="UP001518925"/>
    </source>
</evidence>
<evidence type="ECO:0000256" key="1">
    <source>
        <dbReference type="SAM" id="Phobius"/>
    </source>
</evidence>
<protein>
    <submittedName>
        <fullName evidence="2">Uncharacterized protein</fullName>
    </submittedName>
</protein>
<dbReference type="Proteomes" id="UP001518925">
    <property type="component" value="Unassembled WGS sequence"/>
</dbReference>
<comment type="caution">
    <text evidence="2">The sequence shown here is derived from an EMBL/GenBank/DDBJ whole genome shotgun (WGS) entry which is preliminary data.</text>
</comment>
<dbReference type="EMBL" id="JAFELM010000030">
    <property type="protein sequence ID" value="MBM6618222.1"/>
    <property type="molecule type" value="Genomic_DNA"/>
</dbReference>
<accession>A0ABS2DII8</accession>
<keyword evidence="1" id="KW-0812">Transmembrane</keyword>
<proteinExistence type="predicted"/>
<organism evidence="2 3">
    <name type="scientific">Bacillus suaedaesalsae</name>
    <dbReference type="NCBI Taxonomy" id="2810349"/>
    <lineage>
        <taxon>Bacteria</taxon>
        <taxon>Bacillati</taxon>
        <taxon>Bacillota</taxon>
        <taxon>Bacilli</taxon>
        <taxon>Bacillales</taxon>
        <taxon>Bacillaceae</taxon>
        <taxon>Bacillus</taxon>
    </lineage>
</organism>